<dbReference type="Pfam" id="PF00577">
    <property type="entry name" value="Usher"/>
    <property type="match status" value="1"/>
</dbReference>
<evidence type="ECO:0000256" key="9">
    <source>
        <dbReference type="RuleBase" id="RU003884"/>
    </source>
</evidence>
<evidence type="ECO:0000256" key="6">
    <source>
        <dbReference type="ARBA" id="ARBA00022729"/>
    </source>
</evidence>
<dbReference type="EMBL" id="FCNX02000008">
    <property type="protein sequence ID" value="SAK74843.1"/>
    <property type="molecule type" value="Genomic_DNA"/>
</dbReference>
<dbReference type="InterPro" id="IPR000015">
    <property type="entry name" value="Fimb_usher"/>
</dbReference>
<dbReference type="PROSITE" id="PS01151">
    <property type="entry name" value="FIMBRIAL_USHER"/>
    <property type="match status" value="1"/>
</dbReference>
<dbReference type="Gene3D" id="3.10.20.410">
    <property type="match status" value="1"/>
</dbReference>
<gene>
    <name evidence="13" type="ORF">AWB77_03378</name>
</gene>
<evidence type="ECO:0000256" key="1">
    <source>
        <dbReference type="ARBA" id="ARBA00004571"/>
    </source>
</evidence>
<keyword evidence="9" id="KW-1029">Fimbrium biogenesis</keyword>
<evidence type="ECO:0000259" key="11">
    <source>
        <dbReference type="Pfam" id="PF13953"/>
    </source>
</evidence>
<dbReference type="InterPro" id="IPR042186">
    <property type="entry name" value="FimD_plug_dom"/>
</dbReference>
<evidence type="ECO:0000256" key="3">
    <source>
        <dbReference type="ARBA" id="ARBA00022448"/>
    </source>
</evidence>
<feature type="chain" id="PRO_5007622346" evidence="10">
    <location>
        <begin position="39"/>
        <end position="909"/>
    </location>
</feature>
<dbReference type="STRING" id="1777138.AWB77_03378"/>
<feature type="domain" description="PapC N-terminal" evidence="12">
    <location>
        <begin position="102"/>
        <end position="250"/>
    </location>
</feature>
<comment type="subcellular location">
    <subcellularLocation>
        <location evidence="1 9">Cell outer membrane</location>
        <topology evidence="1 9">Multi-pass membrane protein</topology>
    </subcellularLocation>
</comment>
<dbReference type="Gene3D" id="2.60.40.2610">
    <property type="entry name" value="Outer membrane usher protein FimD, plug domain"/>
    <property type="match status" value="1"/>
</dbReference>
<keyword evidence="14" id="KW-1185">Reference proteome</keyword>
<dbReference type="InterPro" id="IPR025949">
    <property type="entry name" value="PapC-like_C"/>
</dbReference>
<dbReference type="InterPro" id="IPR018030">
    <property type="entry name" value="Fimbrial_membr_usher_CS"/>
</dbReference>
<keyword evidence="3 9" id="KW-0813">Transport</keyword>
<dbReference type="GO" id="GO:0009279">
    <property type="term" value="C:cell outer membrane"/>
    <property type="evidence" value="ECO:0007669"/>
    <property type="project" value="UniProtKB-SubCell"/>
</dbReference>
<keyword evidence="5 9" id="KW-0812">Transmembrane</keyword>
<dbReference type="GO" id="GO:0009297">
    <property type="term" value="P:pilus assembly"/>
    <property type="evidence" value="ECO:0007669"/>
    <property type="project" value="InterPro"/>
</dbReference>
<dbReference type="AlphaFoldDB" id="A0A158BXL2"/>
<dbReference type="GO" id="GO:0015473">
    <property type="term" value="F:fimbrial usher porin activity"/>
    <property type="evidence" value="ECO:0007669"/>
    <property type="project" value="InterPro"/>
</dbReference>
<dbReference type="Proteomes" id="UP000054903">
    <property type="component" value="Unassembled WGS sequence"/>
</dbReference>
<evidence type="ECO:0000256" key="7">
    <source>
        <dbReference type="ARBA" id="ARBA00023136"/>
    </source>
</evidence>
<dbReference type="Gene3D" id="2.60.40.2070">
    <property type="match status" value="1"/>
</dbReference>
<organism evidence="13 14">
    <name type="scientific">Caballeronia fortuita</name>
    <dbReference type="NCBI Taxonomy" id="1777138"/>
    <lineage>
        <taxon>Bacteria</taxon>
        <taxon>Pseudomonadati</taxon>
        <taxon>Pseudomonadota</taxon>
        <taxon>Betaproteobacteria</taxon>
        <taxon>Burkholderiales</taxon>
        <taxon>Burkholderiaceae</taxon>
        <taxon>Caballeronia</taxon>
    </lineage>
</organism>
<sequence length="909" mass="96340">MNNRYLKSKSRLLSSDVSSLSQASVAVLLAFAAAHARADAALSVPVPALQGTMALTDAQPSDAGESAVSGNRNSASDLVSKIARDTAPFAAPQPPEPVTVRFNSSFLSGSGAGNLDISRFDRGNIAAAGNYRAGLYANQTWIGSADIALRDVNGPGKAAQPMFNRDLLTRIGVDMSHLSPEANARLDAAGERGVVVSEVIPQATAVFDMGEQRLDVSVPQAVMARNARGWVDPKFWDNGITAAVLQYNANVYHSSGKGFSSTESYLGLNTGVNIGPWRFRYNGNITNGTGSGTHVQSMQTYLQRSFTPIKSEFTAGDSYTDGSIFDSFGVRGVQLATDDRMYPESQRGYAPTVRGIANTNAKVEVRQNGNVIYETTVAPGPFQIDDLYPTGYGGDLQVVVTEADGSQHVTAVPYAAPINALRAGRWRYNVAAGQYRNSRLRHEPFVFEAGVSRGLNNFVTLYGGAILARDYVSAAAGVALNTPVGAFALDVTQADANLGNLPSRNGQSMRLSYSRTFTPTDTDVTLAAYRYSTSGFLGLNDAMTLRDLAMQGTAFTDQGIQKGRLQVTLNQNLGQHGSLYASGFTQNYWNKESRDTSFTVGYNASFGRVGFGVSASRELDTKTARWDNRFMLNLSIPLDIGATTANSITSYTHDSRDHSNLIQETLTGSAGKDHAFNYGVTAGKQWGGTSGTSLNANAGYLSPVTQIRTNAGSANGYKQGGGGLTGSVVAYGGGVVFSPQTGDTFALVEAKDAAGARVATSPGVRVDSAGHALISGMDPYALNTVEIDTKGLPMGIQIKSTEQRFAPTAGSVVRVKFDTVNRGQAVVMRLRRLSGEAVPFGADVLSADGDIVGNVGQGSRTMFYSRTQAGDLTVKWGAGAQQSCRVRYDLPPAQKDNVASTSFADVNCQ</sequence>
<evidence type="ECO:0000313" key="13">
    <source>
        <dbReference type="EMBL" id="SAK74843.1"/>
    </source>
</evidence>
<accession>A0A158BXL2</accession>
<dbReference type="FunFam" id="2.60.40.3110:FF:000001">
    <property type="entry name" value="Putative fimbrial outer membrane usher"/>
    <property type="match status" value="1"/>
</dbReference>
<evidence type="ECO:0000256" key="5">
    <source>
        <dbReference type="ARBA" id="ARBA00022692"/>
    </source>
</evidence>
<dbReference type="Pfam" id="PF13954">
    <property type="entry name" value="PapC_N"/>
    <property type="match status" value="1"/>
</dbReference>
<feature type="domain" description="PapC-like C-terminal" evidence="11">
    <location>
        <begin position="828"/>
        <end position="892"/>
    </location>
</feature>
<comment type="similarity">
    <text evidence="2 9">Belongs to the fimbrial export usher family.</text>
</comment>
<evidence type="ECO:0000256" key="4">
    <source>
        <dbReference type="ARBA" id="ARBA00022452"/>
    </source>
</evidence>
<dbReference type="Pfam" id="PF13953">
    <property type="entry name" value="PapC_C"/>
    <property type="match status" value="1"/>
</dbReference>
<proteinExistence type="inferred from homology"/>
<keyword evidence="7 9" id="KW-0472">Membrane</keyword>
<dbReference type="SUPFAM" id="SSF141729">
    <property type="entry name" value="FimD N-terminal domain-like"/>
    <property type="match status" value="1"/>
</dbReference>
<protein>
    <submittedName>
        <fullName evidence="13">Fimbrial biogenesis outer membrane usher protein</fullName>
    </submittedName>
</protein>
<evidence type="ECO:0000256" key="2">
    <source>
        <dbReference type="ARBA" id="ARBA00008064"/>
    </source>
</evidence>
<dbReference type="InterPro" id="IPR037224">
    <property type="entry name" value="PapC_N_sf"/>
</dbReference>
<evidence type="ECO:0000256" key="10">
    <source>
        <dbReference type="SAM" id="SignalP"/>
    </source>
</evidence>
<keyword evidence="8 9" id="KW-0998">Cell outer membrane</keyword>
<dbReference type="InterPro" id="IPR043142">
    <property type="entry name" value="PapC-like_C_sf"/>
</dbReference>
<dbReference type="PANTHER" id="PTHR30451:SF20">
    <property type="entry name" value="FIMBRIAE USHER"/>
    <property type="match status" value="1"/>
</dbReference>
<dbReference type="InterPro" id="IPR025885">
    <property type="entry name" value="PapC_N"/>
</dbReference>
<evidence type="ECO:0000313" key="14">
    <source>
        <dbReference type="Proteomes" id="UP000054903"/>
    </source>
</evidence>
<name>A0A158BXL2_9BURK</name>
<dbReference type="PANTHER" id="PTHR30451">
    <property type="entry name" value="OUTER MEMBRANE USHER PROTEIN"/>
    <property type="match status" value="1"/>
</dbReference>
<keyword evidence="6 10" id="KW-0732">Signal</keyword>
<feature type="signal peptide" evidence="10">
    <location>
        <begin position="1"/>
        <end position="38"/>
    </location>
</feature>
<evidence type="ECO:0000256" key="8">
    <source>
        <dbReference type="ARBA" id="ARBA00023237"/>
    </source>
</evidence>
<dbReference type="Gene3D" id="2.60.40.3110">
    <property type="match status" value="1"/>
</dbReference>
<evidence type="ECO:0000259" key="12">
    <source>
        <dbReference type="Pfam" id="PF13954"/>
    </source>
</evidence>
<keyword evidence="4" id="KW-1134">Transmembrane beta strand</keyword>
<comment type="caution">
    <text evidence="13">The sequence shown here is derived from an EMBL/GenBank/DDBJ whole genome shotgun (WGS) entry which is preliminary data.</text>
</comment>
<reference evidence="13" key="1">
    <citation type="submission" date="2016-01" db="EMBL/GenBank/DDBJ databases">
        <authorList>
            <person name="Peeters C."/>
        </authorList>
    </citation>
    <scope>NUCLEOTIDE SEQUENCE</scope>
    <source>
        <strain evidence="13">LMG 29320</strain>
    </source>
</reference>